<accession>A0A4Y2XA45</accession>
<proteinExistence type="predicted"/>
<gene>
    <name evidence="2" type="ORF">AVEN_33669_1</name>
</gene>
<protein>
    <submittedName>
        <fullName evidence="2">Uncharacterized protein</fullName>
    </submittedName>
</protein>
<dbReference type="EMBL" id="BGPR01071684">
    <property type="protein sequence ID" value="GBO44802.1"/>
    <property type="molecule type" value="Genomic_DNA"/>
</dbReference>
<evidence type="ECO:0000313" key="2">
    <source>
        <dbReference type="EMBL" id="GBO44802.1"/>
    </source>
</evidence>
<evidence type="ECO:0000256" key="1">
    <source>
        <dbReference type="SAM" id="MobiDB-lite"/>
    </source>
</evidence>
<feature type="region of interest" description="Disordered" evidence="1">
    <location>
        <begin position="38"/>
        <end position="64"/>
    </location>
</feature>
<feature type="non-terminal residue" evidence="2">
    <location>
        <position position="64"/>
    </location>
</feature>
<comment type="caution">
    <text evidence="2">The sequence shown here is derived from an EMBL/GenBank/DDBJ whole genome shotgun (WGS) entry which is preliminary data.</text>
</comment>
<evidence type="ECO:0000313" key="3">
    <source>
        <dbReference type="Proteomes" id="UP000499080"/>
    </source>
</evidence>
<reference evidence="2 3" key="1">
    <citation type="journal article" date="2019" name="Sci. Rep.">
        <title>Orb-weaving spider Araneus ventricosus genome elucidates the spidroin gene catalogue.</title>
        <authorList>
            <person name="Kono N."/>
            <person name="Nakamura H."/>
            <person name="Ohtoshi R."/>
            <person name="Moran D.A.P."/>
            <person name="Shinohara A."/>
            <person name="Yoshida Y."/>
            <person name="Fujiwara M."/>
            <person name="Mori M."/>
            <person name="Tomita M."/>
            <person name="Arakawa K."/>
        </authorList>
    </citation>
    <scope>NUCLEOTIDE SEQUENCE [LARGE SCALE GENOMIC DNA]</scope>
</reference>
<dbReference type="Proteomes" id="UP000499080">
    <property type="component" value="Unassembled WGS sequence"/>
</dbReference>
<name>A0A4Y2XA45_ARAVE</name>
<organism evidence="2 3">
    <name type="scientific">Araneus ventricosus</name>
    <name type="common">Orbweaver spider</name>
    <name type="synonym">Epeira ventricosa</name>
    <dbReference type="NCBI Taxonomy" id="182803"/>
    <lineage>
        <taxon>Eukaryota</taxon>
        <taxon>Metazoa</taxon>
        <taxon>Ecdysozoa</taxon>
        <taxon>Arthropoda</taxon>
        <taxon>Chelicerata</taxon>
        <taxon>Arachnida</taxon>
        <taxon>Araneae</taxon>
        <taxon>Araneomorphae</taxon>
        <taxon>Entelegynae</taxon>
        <taxon>Araneoidea</taxon>
        <taxon>Araneidae</taxon>
        <taxon>Araneus</taxon>
    </lineage>
</organism>
<dbReference type="AlphaFoldDB" id="A0A4Y2XA45"/>
<sequence>MEVNSVNDEFSFMNFIFLECVRYSLLQPDFSHRIHWRKSGHSEDPDTSPDVSFKSGLSGRNPDV</sequence>
<keyword evidence="3" id="KW-1185">Reference proteome</keyword>